<proteinExistence type="inferred from homology"/>
<accession>A0A8C6XJD9</accession>
<comment type="function">
    <text evidence="1">May be involved in the cellular control mechanism of the secretion of toxins from the gland into the venom.</text>
</comment>
<evidence type="ECO:0000256" key="4">
    <source>
        <dbReference type="ARBA" id="ARBA00022723"/>
    </source>
</evidence>
<keyword evidence="9" id="KW-1185">Reference proteome</keyword>
<name>A0A8C6XJD9_NAJNA</name>
<reference evidence="8" key="2">
    <citation type="submission" date="2025-09" db="UniProtKB">
        <authorList>
            <consortium name="Ensembl"/>
        </authorList>
    </citation>
    <scope>IDENTIFICATION</scope>
</reference>
<evidence type="ECO:0000259" key="7">
    <source>
        <dbReference type="PROSITE" id="PS50222"/>
    </source>
</evidence>
<evidence type="ECO:0000256" key="3">
    <source>
        <dbReference type="ARBA" id="ARBA00017715"/>
    </source>
</evidence>
<evidence type="ECO:0000256" key="6">
    <source>
        <dbReference type="ARBA" id="ARBA00022837"/>
    </source>
</evidence>
<evidence type="ECO:0000313" key="9">
    <source>
        <dbReference type="Proteomes" id="UP000694559"/>
    </source>
</evidence>
<keyword evidence="5" id="KW-0677">Repeat</keyword>
<organism evidence="8 9">
    <name type="scientific">Naja naja</name>
    <name type="common">Indian cobra</name>
    <dbReference type="NCBI Taxonomy" id="35670"/>
    <lineage>
        <taxon>Eukaryota</taxon>
        <taxon>Metazoa</taxon>
        <taxon>Chordata</taxon>
        <taxon>Craniata</taxon>
        <taxon>Vertebrata</taxon>
        <taxon>Euteleostomi</taxon>
        <taxon>Lepidosauria</taxon>
        <taxon>Squamata</taxon>
        <taxon>Bifurcata</taxon>
        <taxon>Unidentata</taxon>
        <taxon>Episquamata</taxon>
        <taxon>Toxicofera</taxon>
        <taxon>Serpentes</taxon>
        <taxon>Colubroidea</taxon>
        <taxon>Elapidae</taxon>
        <taxon>Elapinae</taxon>
        <taxon>Naja</taxon>
    </lineage>
</organism>
<comment type="similarity">
    <text evidence="2">Belongs to the calmodulin family.</text>
</comment>
<dbReference type="Proteomes" id="UP000694559">
    <property type="component" value="Unplaced"/>
</dbReference>
<sequence length="112" mass="12938">MRSLGKNPTESEVRSIIGEIEAYKGKVDFPRFLSIMARRTRHSDTEEEIRAAFRVFDRNGDGYVNTAELRHVLTTVGEKLTDDEVKLLINEMDRKGDGKVNYEEFARIMVEK</sequence>
<keyword evidence="6" id="KW-0106">Calcium</keyword>
<feature type="domain" description="EF-hand" evidence="7">
    <location>
        <begin position="44"/>
        <end position="79"/>
    </location>
</feature>
<dbReference type="PROSITE" id="PS50222">
    <property type="entry name" value="EF_HAND_2"/>
    <property type="match status" value="2"/>
</dbReference>
<dbReference type="SMART" id="SM00054">
    <property type="entry name" value="EFh"/>
    <property type="match status" value="2"/>
</dbReference>
<dbReference type="GeneTree" id="ENSGT00940000169040"/>
<dbReference type="CDD" id="cd00051">
    <property type="entry name" value="EFh"/>
    <property type="match status" value="1"/>
</dbReference>
<dbReference type="SUPFAM" id="SSF47473">
    <property type="entry name" value="EF-hand"/>
    <property type="match status" value="1"/>
</dbReference>
<dbReference type="Gene3D" id="1.10.238.10">
    <property type="entry name" value="EF-hand"/>
    <property type="match status" value="2"/>
</dbReference>
<dbReference type="PANTHER" id="PTHR23048:SF0">
    <property type="entry name" value="CALMODULIN LIKE 3"/>
    <property type="match status" value="1"/>
</dbReference>
<dbReference type="AlphaFoldDB" id="A0A8C6XJD9"/>
<dbReference type="PANTHER" id="PTHR23048">
    <property type="entry name" value="MYOSIN LIGHT CHAIN 1, 3"/>
    <property type="match status" value="1"/>
</dbReference>
<protein>
    <recommendedName>
        <fullName evidence="3">Calglandulin</fullName>
    </recommendedName>
</protein>
<reference evidence="8" key="1">
    <citation type="submission" date="2025-08" db="UniProtKB">
        <authorList>
            <consortium name="Ensembl"/>
        </authorList>
    </citation>
    <scope>IDENTIFICATION</scope>
</reference>
<dbReference type="InterPro" id="IPR018247">
    <property type="entry name" value="EF_Hand_1_Ca_BS"/>
</dbReference>
<evidence type="ECO:0000256" key="5">
    <source>
        <dbReference type="ARBA" id="ARBA00022737"/>
    </source>
</evidence>
<dbReference type="PROSITE" id="PS00018">
    <property type="entry name" value="EF_HAND_1"/>
    <property type="match status" value="1"/>
</dbReference>
<keyword evidence="4" id="KW-0479">Metal-binding</keyword>
<dbReference type="OrthoDB" id="26525at2759"/>
<dbReference type="GO" id="GO:0005509">
    <property type="term" value="F:calcium ion binding"/>
    <property type="evidence" value="ECO:0007669"/>
    <property type="project" value="InterPro"/>
</dbReference>
<dbReference type="GO" id="GO:0016460">
    <property type="term" value="C:myosin II complex"/>
    <property type="evidence" value="ECO:0007669"/>
    <property type="project" value="TreeGrafter"/>
</dbReference>
<feature type="domain" description="EF-hand" evidence="7">
    <location>
        <begin position="80"/>
        <end position="112"/>
    </location>
</feature>
<dbReference type="InterPro" id="IPR002048">
    <property type="entry name" value="EF_hand_dom"/>
</dbReference>
<dbReference type="OMA" id="YHEFVKI"/>
<dbReference type="Pfam" id="PF13499">
    <property type="entry name" value="EF-hand_7"/>
    <property type="match status" value="1"/>
</dbReference>
<evidence type="ECO:0000313" key="8">
    <source>
        <dbReference type="Ensembl" id="ENSNNAP00000015491.1"/>
    </source>
</evidence>
<dbReference type="FunFam" id="1.10.238.10:FF:000003">
    <property type="entry name" value="Calmodulin A"/>
    <property type="match status" value="1"/>
</dbReference>
<dbReference type="InterPro" id="IPR050230">
    <property type="entry name" value="CALM/Myosin/TropC-like"/>
</dbReference>
<dbReference type="InterPro" id="IPR011992">
    <property type="entry name" value="EF-hand-dom_pair"/>
</dbReference>
<evidence type="ECO:0000256" key="2">
    <source>
        <dbReference type="ARBA" id="ARBA00009763"/>
    </source>
</evidence>
<dbReference type="Ensembl" id="ENSNNAT00000016251.1">
    <property type="protein sequence ID" value="ENSNNAP00000015491.1"/>
    <property type="gene ID" value="ENSNNAG00000010458.1"/>
</dbReference>
<evidence type="ECO:0000256" key="1">
    <source>
        <dbReference type="ARBA" id="ARBA00002793"/>
    </source>
</evidence>